<evidence type="ECO:0000256" key="2">
    <source>
        <dbReference type="ARBA" id="ARBA00006577"/>
    </source>
</evidence>
<gene>
    <name evidence="8" type="ORF">SAMN04488524_1517</name>
</gene>
<dbReference type="PROSITE" id="PS51257">
    <property type="entry name" value="PROKAR_LIPOPROTEIN"/>
    <property type="match status" value="1"/>
</dbReference>
<sequence>MKKGIVILFAAALGLAACNNYKKGPGGLSYIIHKDGGGTKIKEGDIVKLNFIQKSEKDSVMFNTWDMEQPQVFPVAKKVYAGDMNDVLTLFGEGDSATFKLDLDTMAARSGQPKPQGTKDKYIVFTVKVEKVLAKAAGEADSTFQKKAREFFEKDYKASIEKKKGAEAGKIKKYIADNNLKTTTTASGLQYVISKPGDAVKPVLGDTMMVNYTGKLTTKKSDGKDNVFDTSDEKVAKETGKFHAMAQYGPRPITLGRAIPGFDEGLQLIGKGGKITLIIPSNLAYGEGGMPQGGISPFSPLVFEVELTDIKKPVAAPATVPGATVTPVTPAPTVKK</sequence>
<dbReference type="Proteomes" id="UP000192756">
    <property type="component" value="Unassembled WGS sequence"/>
</dbReference>
<dbReference type="OrthoDB" id="9814548at2"/>
<dbReference type="PANTHER" id="PTHR43811:SF19">
    <property type="entry name" value="39 KDA FK506-BINDING NUCLEAR PROTEIN"/>
    <property type="match status" value="1"/>
</dbReference>
<proteinExistence type="inferred from homology"/>
<comment type="catalytic activity">
    <reaction evidence="1 6">
        <text>[protein]-peptidylproline (omega=180) = [protein]-peptidylproline (omega=0)</text>
        <dbReference type="Rhea" id="RHEA:16237"/>
        <dbReference type="Rhea" id="RHEA-COMP:10747"/>
        <dbReference type="Rhea" id="RHEA-COMP:10748"/>
        <dbReference type="ChEBI" id="CHEBI:83833"/>
        <dbReference type="ChEBI" id="CHEBI:83834"/>
        <dbReference type="EC" id="5.2.1.8"/>
    </reaction>
</comment>
<evidence type="ECO:0000313" key="8">
    <source>
        <dbReference type="EMBL" id="SMC61368.1"/>
    </source>
</evidence>
<evidence type="ECO:0000256" key="4">
    <source>
        <dbReference type="ARBA" id="ARBA00023110"/>
    </source>
</evidence>
<dbReference type="STRING" id="151894.SAMN04488524_1517"/>
<dbReference type="EC" id="5.2.1.8" evidence="3 6"/>
<keyword evidence="5 6" id="KW-0413">Isomerase</keyword>
<evidence type="ECO:0000256" key="6">
    <source>
        <dbReference type="PROSITE-ProRule" id="PRU00277"/>
    </source>
</evidence>
<evidence type="ECO:0000313" key="9">
    <source>
        <dbReference type="Proteomes" id="UP000192756"/>
    </source>
</evidence>
<evidence type="ECO:0000259" key="7">
    <source>
        <dbReference type="PROSITE" id="PS50059"/>
    </source>
</evidence>
<keyword evidence="4 6" id="KW-0697">Rotamase</keyword>
<reference evidence="9" key="1">
    <citation type="submission" date="2017-04" db="EMBL/GenBank/DDBJ databases">
        <authorList>
            <person name="Varghese N."/>
            <person name="Submissions S."/>
        </authorList>
    </citation>
    <scope>NUCLEOTIDE SEQUENCE [LARGE SCALE GENOMIC DNA]</scope>
    <source>
        <strain evidence="9">DSM 12126</strain>
    </source>
</reference>
<organism evidence="8 9">
    <name type="scientific">Pedobacter africanus</name>
    <dbReference type="NCBI Taxonomy" id="151894"/>
    <lineage>
        <taxon>Bacteria</taxon>
        <taxon>Pseudomonadati</taxon>
        <taxon>Bacteroidota</taxon>
        <taxon>Sphingobacteriia</taxon>
        <taxon>Sphingobacteriales</taxon>
        <taxon>Sphingobacteriaceae</taxon>
        <taxon>Pedobacter</taxon>
    </lineage>
</organism>
<dbReference type="Gene3D" id="3.10.50.40">
    <property type="match status" value="2"/>
</dbReference>
<dbReference type="Pfam" id="PF00254">
    <property type="entry name" value="FKBP_C"/>
    <property type="match status" value="1"/>
</dbReference>
<dbReference type="PANTHER" id="PTHR43811">
    <property type="entry name" value="FKBP-TYPE PEPTIDYL-PROLYL CIS-TRANS ISOMERASE FKPA"/>
    <property type="match status" value="1"/>
</dbReference>
<comment type="similarity">
    <text evidence="2">Belongs to the FKBP-type PPIase family.</text>
</comment>
<dbReference type="SUPFAM" id="SSF54534">
    <property type="entry name" value="FKBP-like"/>
    <property type="match status" value="2"/>
</dbReference>
<evidence type="ECO:0000256" key="3">
    <source>
        <dbReference type="ARBA" id="ARBA00013194"/>
    </source>
</evidence>
<dbReference type="RefSeq" id="WP_084237734.1">
    <property type="nucleotide sequence ID" value="NZ_FWXT01000001.1"/>
</dbReference>
<dbReference type="AlphaFoldDB" id="A0A1W2AMB7"/>
<evidence type="ECO:0000256" key="5">
    <source>
        <dbReference type="ARBA" id="ARBA00023235"/>
    </source>
</evidence>
<evidence type="ECO:0000256" key="1">
    <source>
        <dbReference type="ARBA" id="ARBA00000971"/>
    </source>
</evidence>
<name>A0A1W2AMB7_9SPHI</name>
<dbReference type="InterPro" id="IPR046357">
    <property type="entry name" value="PPIase_dom_sf"/>
</dbReference>
<protein>
    <recommendedName>
        <fullName evidence="3 6">peptidylprolyl isomerase</fullName>
        <ecNumber evidence="3 6">5.2.1.8</ecNumber>
    </recommendedName>
</protein>
<dbReference type="GO" id="GO:0003755">
    <property type="term" value="F:peptidyl-prolyl cis-trans isomerase activity"/>
    <property type="evidence" value="ECO:0007669"/>
    <property type="project" value="UniProtKB-KW"/>
</dbReference>
<accession>A0A1W2AMB7</accession>
<dbReference type="InterPro" id="IPR001179">
    <property type="entry name" value="PPIase_FKBP_dom"/>
</dbReference>
<keyword evidence="9" id="KW-1185">Reference proteome</keyword>
<dbReference type="PROSITE" id="PS50059">
    <property type="entry name" value="FKBP_PPIASE"/>
    <property type="match status" value="1"/>
</dbReference>
<dbReference type="EMBL" id="FWXT01000001">
    <property type="protein sequence ID" value="SMC61368.1"/>
    <property type="molecule type" value="Genomic_DNA"/>
</dbReference>
<feature type="domain" description="PPIase FKBP-type" evidence="7">
    <location>
        <begin position="205"/>
        <end position="311"/>
    </location>
</feature>